<dbReference type="GO" id="GO:0005829">
    <property type="term" value="C:cytosol"/>
    <property type="evidence" value="ECO:0007669"/>
    <property type="project" value="TreeGrafter"/>
</dbReference>
<dbReference type="InterPro" id="IPR011765">
    <property type="entry name" value="Pept_M16_N"/>
</dbReference>
<dbReference type="InterPro" id="IPR038765">
    <property type="entry name" value="Papain-like_cys_pep_sf"/>
</dbReference>
<dbReference type="Proteomes" id="UP001304895">
    <property type="component" value="Unassembled WGS sequence"/>
</dbReference>
<comment type="similarity">
    <text evidence="1">Belongs to the peptidase M16 family.</text>
</comment>
<dbReference type="Pfam" id="PF16187">
    <property type="entry name" value="Peptidase_M16_M"/>
    <property type="match status" value="1"/>
</dbReference>
<dbReference type="Gene3D" id="3.30.2230.10">
    <property type="entry name" value="DUSP-like"/>
    <property type="match status" value="1"/>
</dbReference>
<dbReference type="FunFam" id="3.30.830.10:FF:000003">
    <property type="entry name" value="Insulin-degrading enzyme"/>
    <property type="match status" value="1"/>
</dbReference>
<feature type="region of interest" description="Disordered" evidence="7">
    <location>
        <begin position="2494"/>
        <end position="2583"/>
    </location>
</feature>
<dbReference type="PROSITE" id="PS50235">
    <property type="entry name" value="USP_3"/>
    <property type="match status" value="1"/>
</dbReference>
<dbReference type="SUPFAM" id="SSF143791">
    <property type="entry name" value="DUSP-like"/>
    <property type="match status" value="1"/>
</dbReference>
<sequence>MSPQQHFDAQPPADTPVAGVTGGSPLSPTVELVTDRLETSSLDDRSYRVIRLPNQLEVLLVHDPKTDKASAAMDVNVGSFSDEDHMPGMAHAVEHLLFMGNEKYPVENAYHQFISAHSGMTNAHTAPTSTNYHFEVSAKPSNGEEASATNPSPLLGAMDRFAQFFISPLFLANTLDRELQAVDSENKKNLQSDQWRLYQLKKALTNPKHPFCHFATGNLETLKTIPEAMGINVRDKFIEFYEKHYSANLMKLCVLGREPLDVLQTWVVEHFSAVKNKHLEHNRWETEVPFTKEQLGTQVFAKPVMDMRELALIFPFMEQDHLYESQPSRYITHLIGHEGPGSIMAYIKSKGWANGLHVAVSPVGPGTPDVFECYITLTEEGLKNYKEVVKVIFEYIALLRETEPQESIFEEQKGLAEVGFRFREKTQSYRFTSRLSSFMQKPLPREYLLSGYTLLRKFDPKLIKEGLEYLRPDNFRLSIISRDFPGTWEHKEKWYGTEYTCQPIPADLMEEIKKAAAASPGDRTAKLHLPHKNEFVPTKLEVEKKDIKEPALAPRIIRNDAHVRTWFKKDDTFWVPKATLVISCRSPVATASAANRVKSRLFADLIKDALEEFSYDAELAGLEYTVSLDSRGVYIEVSGYNDKLAVLLQRVLLTTRDLEIRDDRFAIVKERISRGHRNWELSAPWTQIGDYMSWLTIDHGYVVEELEAELPHITADAVRVFHKELLAQMHIEILAHGNLYKEDALRLTDMVESTLKPRVLPQQQWKIRRGLILPPGSNYIWKKTLKDPGNVNHCIQYFLHVGYRGDYNVRAKTLLLDQIVHEPCFNQLRTKEQLGYIVYSGAWTSITQYGFYFVIQSEKTAAYLETRIEEFLKTVSKTLEEMSDAEFESNKRSIIDKRLERLKYMEQESNRHWNHIHTELYAFDITQQDADHIKPLTKADMMEFFAHYIDPASPSRAKLAVYLEAQSKSDVSTKQISELLKPLGLDTLMSARAATDLQARLTAVAGPERNVEKEVAGLREYLLRDLKVGGEKIDAAAEAWRVLHDEYHGEAFADADPPSSNGTRPVLVEDVRAFRASLAASNGARPMRDLSEYEDLGQLAFTTSSQKKRRITRQSTREHRPEDLVLPSTEAEDADPAFSFSAASTSGLSTPTFIRADSLGPSGVPPRLQTQTQSTSFVDPPSSAASSPCAASTDLSIELDRSADLVDSGSTLQLPDHGTASDDQSPVHHSVRRAMMGGGTDLPQRSSSPLKRRASSMEPEHDIAETQEDVDMIAVLDSQLDGHEGGSPEQDNKRADAAPNTVQDVEVPVVDMKVELPLRNDIPPLGQQIKTIETIVKAFAETPLKEGDEAYLVSRQWLNRAQAFGSDARHASKESVEGSLGPVDNSDIIQAIFTDSKGELCVKLKPGMGAENFETFPKDAWDLLLSWYGLTPGQSPIVRLAHNTAPDAVSLPTIQFEFHPPVFTIHRLWSATSPIPIESEIKLKKPAPPVVVQSTSFGYHNFLKQVKELAGVSADRKVRVWRVLQTLPATEDGSEPSGMKTPPDSPGRGSEILTRAPTSPGSWPEMLVDVETFLKLEKDVERGLVDAEDTTTNLNYNGKKSLSLVGLAVDQTLVLDEQVDRKGYISTYRGDAVKDKAVATRASSLAPQTRITASGRSTPVPQGLQARGRVQQKPGRTTGCVGLQNLGNTCYMNSALQCVRSVEELTKYFLTHEARKEINPDNPLSHNGEVAAAYGRLLEELYKDPTPNSIAPRHFKSTIGRYAPAFSGYGQQDSQEFLGFLLDGLQEDLNRIKKKPYIEKPDSTDEMIGNPAAIREMAGKVWDITKKRDDSVIADLFTGMYKSTLVCPVCDKVSITFDPFNNLTLPLPVANVWSRGVKFFPLNDAPVEIVVDIDKHSSIKAMKQYISVRVGVPVERLFAGEEFQAKFFKLYDDSATVSEEIQSSDVPAVHELEAPPTNISEIKKQPKVQRYRSLFAEDDEEETPSPVEDPMAERMLVTVIHRMSPQDPARKRYGRKNSDHVPPPHFIVLKPEEARDMESIRRKILEKVATFTTLPQLAAAEDADSSETTDPEIINIASDVDSAGDSKIIAKSVEGEEDMVDVTMKDAPDAGRAPPSGVPQEPTAVLRRFRQTRPKWIDPLQFLDPELQNLFEMSYFSETGTAVPTGWNSTSDDGELPRLSTRLPKLVVSDIEMHSPGPLDGSDESGSEESGPRSTAGITRMADQSSDDDSGFPTVKTYGKKGNRRFDKQRAARFQNQSAERIDTEDPLPGGALIGLGEGIVVDWSETALDYVFGGSSRDAMQGAKTYKDMPTLEDPALDAKKMQRQMRKKNGITLDDCLDEFENEEILSEQDTWYCPRCKEHRRASKKFDLWKTPDILVVHLKRFSSSGWRRDKLDILVDFPVEGLDLTRRVIDKESGKEEVYDLIAVDDHWGGLGGGHYTAFAKNFNDGEWYEYNDASVTKLKDTSRVISSAAYLLFYRRRSEGALGGPRFQEIFDRYNNPPTDEDMSDSGEGRRLGQGSSHCGSPSALTGAGPIPPQANRGLARLADSEQPPSYQSSLGDGNADDDDTDMGGGSGVHHLASWSNQGTLHNSIEGDEDEGIGLSDFDSAGLAGMTSVIGPNSWSFNGLDGHTKANSAIDDDDDIASDVAQNDSDRSVNGLDDDVFDTGDMVHMLAGAEPGSGYTEPPEPVRPAEYEEPAAPPPLPPPPSDETQDYMGAIAAETWARRQRGVLHAVPPSVDDDRASEGVAEIHVGEAAEEGKQPPV</sequence>
<dbReference type="FunFam" id="3.30.830.10:FF:000005">
    <property type="entry name" value="nardilysin isoform X1"/>
    <property type="match status" value="1"/>
</dbReference>
<comment type="caution">
    <text evidence="10">The sequence shown here is derived from an EMBL/GenBank/DDBJ whole genome shotgun (WGS) entry which is preliminary data.</text>
</comment>
<feature type="region of interest" description="Disordered" evidence="7">
    <location>
        <begin position="2192"/>
        <end position="2266"/>
    </location>
</feature>
<gene>
    <name evidence="10" type="ORF">BT67DRAFT_447056</name>
</gene>
<evidence type="ECO:0000259" key="9">
    <source>
        <dbReference type="PROSITE" id="PS51283"/>
    </source>
</evidence>
<keyword evidence="4 10" id="KW-0378">Hydrolase</keyword>
<dbReference type="Gene3D" id="3.30.830.10">
    <property type="entry name" value="Metalloenzyme, LuxS/M16 peptidase-like"/>
    <property type="match status" value="4"/>
</dbReference>
<dbReference type="Pfam" id="PF00675">
    <property type="entry name" value="Peptidase_M16"/>
    <property type="match status" value="1"/>
</dbReference>
<dbReference type="PANTHER" id="PTHR43690">
    <property type="entry name" value="NARDILYSIN"/>
    <property type="match status" value="1"/>
</dbReference>
<dbReference type="InterPro" id="IPR035927">
    <property type="entry name" value="DUSP-like_sf"/>
</dbReference>
<dbReference type="SMART" id="SM00695">
    <property type="entry name" value="DUSP"/>
    <property type="match status" value="1"/>
</dbReference>
<dbReference type="PROSITE" id="PS00973">
    <property type="entry name" value="USP_2"/>
    <property type="match status" value="1"/>
</dbReference>
<evidence type="ECO:0000256" key="7">
    <source>
        <dbReference type="SAM" id="MobiDB-lite"/>
    </source>
</evidence>
<feature type="compositionally biased region" description="Pro residues" evidence="7">
    <location>
        <begin position="2700"/>
        <end position="2710"/>
    </location>
</feature>
<dbReference type="GO" id="GO:0051603">
    <property type="term" value="P:proteolysis involved in protein catabolic process"/>
    <property type="evidence" value="ECO:0007669"/>
    <property type="project" value="TreeGrafter"/>
</dbReference>
<dbReference type="Pfam" id="PF00443">
    <property type="entry name" value="UCH"/>
    <property type="match status" value="1"/>
</dbReference>
<dbReference type="GO" id="GO:0004222">
    <property type="term" value="F:metalloendopeptidase activity"/>
    <property type="evidence" value="ECO:0007669"/>
    <property type="project" value="TreeGrafter"/>
</dbReference>
<accession>A0AAN6UQF7</accession>
<feature type="region of interest" description="Disordered" evidence="7">
    <location>
        <begin position="1208"/>
        <end position="1227"/>
    </location>
</feature>
<dbReference type="InterPro" id="IPR007863">
    <property type="entry name" value="Peptidase_M16_C"/>
</dbReference>
<dbReference type="InterPro" id="IPR001394">
    <property type="entry name" value="Peptidase_C19_UCH"/>
</dbReference>
<feature type="region of interest" description="Disordered" evidence="7">
    <location>
        <begin position="1234"/>
        <end position="1260"/>
    </location>
</feature>
<feature type="compositionally biased region" description="Polar residues" evidence="7">
    <location>
        <begin position="1168"/>
        <end position="1177"/>
    </location>
</feature>
<dbReference type="GO" id="GO:0004843">
    <property type="term" value="F:cysteine-type deubiquitinase activity"/>
    <property type="evidence" value="ECO:0007669"/>
    <property type="project" value="InterPro"/>
</dbReference>
<keyword evidence="5" id="KW-0862">Zinc</keyword>
<feature type="region of interest" description="Disordered" evidence="7">
    <location>
        <begin position="1152"/>
        <end position="1191"/>
    </location>
</feature>
<feature type="compositionally biased region" description="Low complexity" evidence="7">
    <location>
        <begin position="1180"/>
        <end position="1191"/>
    </location>
</feature>
<keyword evidence="6" id="KW-0482">Metalloprotease</keyword>
<dbReference type="PROSITE" id="PS51283">
    <property type="entry name" value="DUSP"/>
    <property type="match status" value="1"/>
</dbReference>
<evidence type="ECO:0000256" key="4">
    <source>
        <dbReference type="ARBA" id="ARBA00022801"/>
    </source>
</evidence>
<dbReference type="InterPro" id="IPR028889">
    <property type="entry name" value="USP"/>
</dbReference>
<dbReference type="InterPro" id="IPR011249">
    <property type="entry name" value="Metalloenz_LuxS/M16"/>
</dbReference>
<dbReference type="Pfam" id="PF06337">
    <property type="entry name" value="DUSP"/>
    <property type="match status" value="1"/>
</dbReference>
<evidence type="ECO:0000256" key="3">
    <source>
        <dbReference type="ARBA" id="ARBA00022723"/>
    </source>
</evidence>
<proteinExistence type="inferred from homology"/>
<keyword evidence="11" id="KW-1185">Reference proteome</keyword>
<feature type="region of interest" description="Disordered" evidence="7">
    <location>
        <begin position="1104"/>
        <end position="1132"/>
    </location>
</feature>
<dbReference type="Pfam" id="PF22456">
    <property type="entry name" value="PqqF-like_C_4"/>
    <property type="match status" value="1"/>
</dbReference>
<feature type="region of interest" description="Disordered" evidence="7">
    <location>
        <begin position="1529"/>
        <end position="1550"/>
    </location>
</feature>
<dbReference type="GO" id="GO:0043171">
    <property type="term" value="P:peptide catabolic process"/>
    <property type="evidence" value="ECO:0007669"/>
    <property type="project" value="TreeGrafter"/>
</dbReference>
<keyword evidence="2" id="KW-0645">Protease</keyword>
<dbReference type="InterPro" id="IPR050626">
    <property type="entry name" value="Peptidase_M16"/>
</dbReference>
<reference evidence="10" key="1">
    <citation type="journal article" date="2023" name="Mol. Phylogenet. Evol.">
        <title>Genome-scale phylogeny and comparative genomics of the fungal order Sordariales.</title>
        <authorList>
            <person name="Hensen N."/>
            <person name="Bonometti L."/>
            <person name="Westerberg I."/>
            <person name="Brannstrom I.O."/>
            <person name="Guillou S."/>
            <person name="Cros-Aarteil S."/>
            <person name="Calhoun S."/>
            <person name="Haridas S."/>
            <person name="Kuo A."/>
            <person name="Mondo S."/>
            <person name="Pangilinan J."/>
            <person name="Riley R."/>
            <person name="LaButti K."/>
            <person name="Andreopoulos B."/>
            <person name="Lipzen A."/>
            <person name="Chen C."/>
            <person name="Yan M."/>
            <person name="Daum C."/>
            <person name="Ng V."/>
            <person name="Clum A."/>
            <person name="Steindorff A."/>
            <person name="Ohm R.A."/>
            <person name="Martin F."/>
            <person name="Silar P."/>
            <person name="Natvig D.O."/>
            <person name="Lalanne C."/>
            <person name="Gautier V."/>
            <person name="Ament-Velasquez S.L."/>
            <person name="Kruys A."/>
            <person name="Hutchinson M.I."/>
            <person name="Powell A.J."/>
            <person name="Barry K."/>
            <person name="Miller A.N."/>
            <person name="Grigoriev I.V."/>
            <person name="Debuchy R."/>
            <person name="Gladieux P."/>
            <person name="Hiltunen Thoren M."/>
            <person name="Johannesson H."/>
        </authorList>
    </citation>
    <scope>NUCLEOTIDE SEQUENCE</scope>
    <source>
        <strain evidence="10">CBS 123565</strain>
    </source>
</reference>
<protein>
    <submittedName>
        <fullName evidence="10">Ubiquitin carboxyl-terminal hydrolase-like protein</fullName>
    </submittedName>
</protein>
<dbReference type="InterPro" id="IPR018200">
    <property type="entry name" value="USP_CS"/>
</dbReference>
<feature type="domain" description="DUSP" evidence="9">
    <location>
        <begin position="1323"/>
        <end position="1442"/>
    </location>
</feature>
<dbReference type="FunFam" id="3.30.830.10:FF:000004">
    <property type="entry name" value="Putative insulin-degrading enzyme"/>
    <property type="match status" value="1"/>
</dbReference>
<dbReference type="PROSITE" id="PS00972">
    <property type="entry name" value="USP_1"/>
    <property type="match status" value="1"/>
</dbReference>
<organism evidence="10 11">
    <name type="scientific">Trichocladium antarcticum</name>
    <dbReference type="NCBI Taxonomy" id="1450529"/>
    <lineage>
        <taxon>Eukaryota</taxon>
        <taxon>Fungi</taxon>
        <taxon>Dikarya</taxon>
        <taxon>Ascomycota</taxon>
        <taxon>Pezizomycotina</taxon>
        <taxon>Sordariomycetes</taxon>
        <taxon>Sordariomycetidae</taxon>
        <taxon>Sordariales</taxon>
        <taxon>Chaetomiaceae</taxon>
        <taxon>Trichocladium</taxon>
    </lineage>
</organism>
<evidence type="ECO:0000313" key="10">
    <source>
        <dbReference type="EMBL" id="KAK4137173.1"/>
    </source>
</evidence>
<reference evidence="10" key="2">
    <citation type="submission" date="2023-05" db="EMBL/GenBank/DDBJ databases">
        <authorList>
            <consortium name="Lawrence Berkeley National Laboratory"/>
            <person name="Steindorff A."/>
            <person name="Hensen N."/>
            <person name="Bonometti L."/>
            <person name="Westerberg I."/>
            <person name="Brannstrom I.O."/>
            <person name="Guillou S."/>
            <person name="Cros-Aarteil S."/>
            <person name="Calhoun S."/>
            <person name="Haridas S."/>
            <person name="Kuo A."/>
            <person name="Mondo S."/>
            <person name="Pangilinan J."/>
            <person name="Riley R."/>
            <person name="Labutti K."/>
            <person name="Andreopoulos B."/>
            <person name="Lipzen A."/>
            <person name="Chen C."/>
            <person name="Yanf M."/>
            <person name="Daum C."/>
            <person name="Ng V."/>
            <person name="Clum A."/>
            <person name="Ohm R."/>
            <person name="Martin F."/>
            <person name="Silar P."/>
            <person name="Natvig D."/>
            <person name="Lalanne C."/>
            <person name="Gautier V."/>
            <person name="Ament-Velasquez S.L."/>
            <person name="Kruys A."/>
            <person name="Hutchinson M.I."/>
            <person name="Powell A.J."/>
            <person name="Barry K."/>
            <person name="Miller A.N."/>
            <person name="Grigoriev I.V."/>
            <person name="Debuchy R."/>
            <person name="Gladieux P."/>
            <person name="Thoren M.H."/>
            <person name="Johannesson H."/>
        </authorList>
    </citation>
    <scope>NUCLEOTIDE SEQUENCE</scope>
    <source>
        <strain evidence="10">CBS 123565</strain>
    </source>
</reference>
<dbReference type="GO" id="GO:0046872">
    <property type="term" value="F:metal ion binding"/>
    <property type="evidence" value="ECO:0007669"/>
    <property type="project" value="UniProtKB-KW"/>
</dbReference>
<dbReference type="GO" id="GO:0005739">
    <property type="term" value="C:mitochondrion"/>
    <property type="evidence" value="ECO:0007669"/>
    <property type="project" value="TreeGrafter"/>
</dbReference>
<dbReference type="GO" id="GO:0016579">
    <property type="term" value="P:protein deubiquitination"/>
    <property type="evidence" value="ECO:0007669"/>
    <property type="project" value="InterPro"/>
</dbReference>
<feature type="region of interest" description="Disordered" evidence="7">
    <location>
        <begin position="2676"/>
        <end position="2714"/>
    </location>
</feature>
<evidence type="ECO:0000256" key="2">
    <source>
        <dbReference type="ARBA" id="ARBA00022670"/>
    </source>
</evidence>
<feature type="region of interest" description="Disordered" evidence="7">
    <location>
        <begin position="1280"/>
        <end position="1299"/>
    </location>
</feature>
<dbReference type="Pfam" id="PF05193">
    <property type="entry name" value="Peptidase_M16_C"/>
    <property type="match status" value="1"/>
</dbReference>
<evidence type="ECO:0000256" key="1">
    <source>
        <dbReference type="ARBA" id="ARBA00007261"/>
    </source>
</evidence>
<dbReference type="SUPFAM" id="SSF54001">
    <property type="entry name" value="Cysteine proteinases"/>
    <property type="match status" value="1"/>
</dbReference>
<dbReference type="InterPro" id="IPR054734">
    <property type="entry name" value="PqqF-like_C_4"/>
</dbReference>
<name>A0AAN6UQF7_9PEZI</name>
<feature type="domain" description="USP" evidence="8">
    <location>
        <begin position="1681"/>
        <end position="2482"/>
    </location>
</feature>
<dbReference type="CDD" id="cd02674">
    <property type="entry name" value="Peptidase_C19R"/>
    <property type="match status" value="1"/>
</dbReference>
<evidence type="ECO:0000259" key="8">
    <source>
        <dbReference type="PROSITE" id="PS50235"/>
    </source>
</evidence>
<dbReference type="InterPro" id="IPR032632">
    <property type="entry name" value="Peptidase_M16_M"/>
</dbReference>
<feature type="compositionally biased region" description="Polar residues" evidence="7">
    <location>
        <begin position="2519"/>
        <end position="2529"/>
    </location>
</feature>
<dbReference type="SUPFAM" id="SSF63411">
    <property type="entry name" value="LuxS/MPP-like metallohydrolase"/>
    <property type="match status" value="4"/>
</dbReference>
<dbReference type="Gene3D" id="3.90.70.10">
    <property type="entry name" value="Cysteine proteinases"/>
    <property type="match status" value="2"/>
</dbReference>
<evidence type="ECO:0000256" key="6">
    <source>
        <dbReference type="ARBA" id="ARBA00023049"/>
    </source>
</evidence>
<keyword evidence="3" id="KW-0479">Metal-binding</keyword>
<feature type="compositionally biased region" description="Basic and acidic residues" evidence="7">
    <location>
        <begin position="1280"/>
        <end position="1296"/>
    </location>
</feature>
<dbReference type="InterPro" id="IPR006615">
    <property type="entry name" value="Pept_C19_DUSP"/>
</dbReference>
<feature type="region of interest" description="Disordered" evidence="7">
    <location>
        <begin position="1"/>
        <end position="27"/>
    </location>
</feature>
<evidence type="ECO:0000256" key="5">
    <source>
        <dbReference type="ARBA" id="ARBA00022833"/>
    </source>
</evidence>
<evidence type="ECO:0000313" key="11">
    <source>
        <dbReference type="Proteomes" id="UP001304895"/>
    </source>
</evidence>
<feature type="region of interest" description="Disordered" evidence="7">
    <location>
        <begin position="2006"/>
        <end position="2025"/>
    </location>
</feature>
<dbReference type="EMBL" id="MU853402">
    <property type="protein sequence ID" value="KAK4137173.1"/>
    <property type="molecule type" value="Genomic_DNA"/>
</dbReference>
<dbReference type="PANTHER" id="PTHR43690:SF18">
    <property type="entry name" value="INSULIN-DEGRADING ENZYME-RELATED"/>
    <property type="match status" value="1"/>
</dbReference>